<dbReference type="KEGG" id="mno:Mnod_1520"/>
<dbReference type="EMBL" id="CP001349">
    <property type="protein sequence ID" value="ACL56512.1"/>
    <property type="molecule type" value="Genomic_DNA"/>
</dbReference>
<dbReference type="RefSeq" id="WP_015928208.1">
    <property type="nucleotide sequence ID" value="NC_011894.1"/>
</dbReference>
<dbReference type="Proteomes" id="UP000008207">
    <property type="component" value="Chromosome"/>
</dbReference>
<dbReference type="HOGENOM" id="CLU_154521_0_0_5"/>
<dbReference type="OrthoDB" id="8018220at2"/>
<name>B8INI6_METNO</name>
<accession>B8INI6</accession>
<organism evidence="1 2">
    <name type="scientific">Methylobacterium nodulans (strain LMG 21967 / CNCM I-2342 / ORS 2060)</name>
    <dbReference type="NCBI Taxonomy" id="460265"/>
    <lineage>
        <taxon>Bacteria</taxon>
        <taxon>Pseudomonadati</taxon>
        <taxon>Pseudomonadota</taxon>
        <taxon>Alphaproteobacteria</taxon>
        <taxon>Hyphomicrobiales</taxon>
        <taxon>Methylobacteriaceae</taxon>
        <taxon>Methylobacterium</taxon>
    </lineage>
</organism>
<dbReference type="eggNOG" id="ENOG5032UJT">
    <property type="taxonomic scope" value="Bacteria"/>
</dbReference>
<dbReference type="AlphaFoldDB" id="B8INI6"/>
<reference evidence="1 2" key="1">
    <citation type="submission" date="2009-01" db="EMBL/GenBank/DDBJ databases">
        <title>Complete sequence of chromosome of Methylobacterium nodulans ORS 2060.</title>
        <authorList>
            <consortium name="US DOE Joint Genome Institute"/>
            <person name="Lucas S."/>
            <person name="Copeland A."/>
            <person name="Lapidus A."/>
            <person name="Glavina del Rio T."/>
            <person name="Dalin E."/>
            <person name="Tice H."/>
            <person name="Bruce D."/>
            <person name="Goodwin L."/>
            <person name="Pitluck S."/>
            <person name="Sims D."/>
            <person name="Brettin T."/>
            <person name="Detter J.C."/>
            <person name="Han C."/>
            <person name="Larimer F."/>
            <person name="Land M."/>
            <person name="Hauser L."/>
            <person name="Kyrpides N."/>
            <person name="Ivanova N."/>
            <person name="Marx C.J."/>
            <person name="Richardson P."/>
        </authorList>
    </citation>
    <scope>NUCLEOTIDE SEQUENCE [LARGE SCALE GENOMIC DNA]</scope>
    <source>
        <strain evidence="2">LMG 21967 / CNCM I-2342 / ORS 2060</strain>
    </source>
</reference>
<sequence length="137" mass="15156">MEFVCDAEGGKTWFRIETEAEAIRESALMGHAVEKHFRQAEARARASYVPPPGPFIEQEIGLKGHIERTMPRFYTLRDAEGAGLATAMVPQRGDACPIIVGVGNRDPYVEHAAAIRALAARLGRDLDRTRCYPYGRG</sequence>
<evidence type="ECO:0000313" key="1">
    <source>
        <dbReference type="EMBL" id="ACL56512.1"/>
    </source>
</evidence>
<protein>
    <submittedName>
        <fullName evidence="1">Uncharacterized protein</fullName>
    </submittedName>
</protein>
<proteinExistence type="predicted"/>
<evidence type="ECO:0000313" key="2">
    <source>
        <dbReference type="Proteomes" id="UP000008207"/>
    </source>
</evidence>
<keyword evidence="2" id="KW-1185">Reference proteome</keyword>
<gene>
    <name evidence="1" type="ordered locus">Mnod_1520</name>
</gene>